<proteinExistence type="predicted"/>
<accession>A0ABR4J326</accession>
<name>A0ABR4J326_9EURO</name>
<keyword evidence="3" id="KW-1185">Reference proteome</keyword>
<sequence>MAPRRGGGGGYYSSSTPTCSEDAFQTRLSRVYISFNALYFIVSVVLFFIASGRISRNKRAGHPFAGKHLLVVSILFATFKYADQIIVDTLGECEIYYTSDLAPGYIVSTWVTALSEYILNAVIMVSICRKLQKDFGRVQKPVISFQAAFAGLIGAFVLTGLGLNTALLQGSYSGDWDSDQQQRFLDPIKGIWTTYLVLSVVGILLASSTLVTSLVRAPEFLRSRNLNVWVGVLVISALGFNLTALGGYTYRAFADFSSFSSSEWDRYQKSNQAIYFLDAFFYSVAFYAALQVAGRHQNPVPVVDPYSRYPVN</sequence>
<feature type="transmembrane region" description="Helical" evidence="1">
    <location>
        <begin position="227"/>
        <end position="253"/>
    </location>
</feature>
<dbReference type="Proteomes" id="UP001610335">
    <property type="component" value="Unassembled WGS sequence"/>
</dbReference>
<evidence type="ECO:0000313" key="3">
    <source>
        <dbReference type="Proteomes" id="UP001610335"/>
    </source>
</evidence>
<reference evidence="2 3" key="1">
    <citation type="submission" date="2024-07" db="EMBL/GenBank/DDBJ databases">
        <title>Section-level genome sequencing and comparative genomics of Aspergillus sections Usti and Cavernicolus.</title>
        <authorList>
            <consortium name="Lawrence Berkeley National Laboratory"/>
            <person name="Nybo J.L."/>
            <person name="Vesth T.C."/>
            <person name="Theobald S."/>
            <person name="Frisvad J.C."/>
            <person name="Larsen T.O."/>
            <person name="Kjaerboelling I."/>
            <person name="Rothschild-Mancinelli K."/>
            <person name="Lyhne E.K."/>
            <person name="Kogle M.E."/>
            <person name="Barry K."/>
            <person name="Clum A."/>
            <person name="Na H."/>
            <person name="Ledsgaard L."/>
            <person name="Lin J."/>
            <person name="Lipzen A."/>
            <person name="Kuo A."/>
            <person name="Riley R."/>
            <person name="Mondo S."/>
            <person name="LaButti K."/>
            <person name="Haridas S."/>
            <person name="Pangalinan J."/>
            <person name="Salamov A.A."/>
            <person name="Simmons B.A."/>
            <person name="Magnuson J.K."/>
            <person name="Chen J."/>
            <person name="Drula E."/>
            <person name="Henrissat B."/>
            <person name="Wiebenga A."/>
            <person name="Lubbers R.J."/>
            <person name="Gomes A.C."/>
            <person name="Makela M.R."/>
            <person name="Stajich J."/>
            <person name="Grigoriev I.V."/>
            <person name="Mortensen U.H."/>
            <person name="De vries R.P."/>
            <person name="Baker S.E."/>
            <person name="Andersen M.R."/>
        </authorList>
    </citation>
    <scope>NUCLEOTIDE SEQUENCE [LARGE SCALE GENOMIC DNA]</scope>
    <source>
        <strain evidence="2 3">CBS 600.67</strain>
    </source>
</reference>
<evidence type="ECO:0000313" key="2">
    <source>
        <dbReference type="EMBL" id="KAL2834364.1"/>
    </source>
</evidence>
<evidence type="ECO:0000256" key="1">
    <source>
        <dbReference type="SAM" id="Phobius"/>
    </source>
</evidence>
<dbReference type="EMBL" id="JBFXLS010000002">
    <property type="protein sequence ID" value="KAL2834364.1"/>
    <property type="molecule type" value="Genomic_DNA"/>
</dbReference>
<organism evidence="2 3">
    <name type="scientific">Aspergillus cavernicola</name>
    <dbReference type="NCBI Taxonomy" id="176166"/>
    <lineage>
        <taxon>Eukaryota</taxon>
        <taxon>Fungi</taxon>
        <taxon>Dikarya</taxon>
        <taxon>Ascomycota</taxon>
        <taxon>Pezizomycotina</taxon>
        <taxon>Eurotiomycetes</taxon>
        <taxon>Eurotiomycetidae</taxon>
        <taxon>Eurotiales</taxon>
        <taxon>Aspergillaceae</taxon>
        <taxon>Aspergillus</taxon>
        <taxon>Aspergillus subgen. Nidulantes</taxon>
    </lineage>
</organism>
<feature type="transmembrane region" description="Helical" evidence="1">
    <location>
        <begin position="31"/>
        <end position="52"/>
    </location>
</feature>
<keyword evidence="1" id="KW-1133">Transmembrane helix</keyword>
<feature type="transmembrane region" description="Helical" evidence="1">
    <location>
        <begin position="192"/>
        <end position="215"/>
    </location>
</feature>
<feature type="transmembrane region" description="Helical" evidence="1">
    <location>
        <begin position="148"/>
        <end position="172"/>
    </location>
</feature>
<comment type="caution">
    <text evidence="2">The sequence shown here is derived from an EMBL/GenBank/DDBJ whole genome shotgun (WGS) entry which is preliminary data.</text>
</comment>
<keyword evidence="1" id="KW-0812">Transmembrane</keyword>
<keyword evidence="1" id="KW-0472">Membrane</keyword>
<gene>
    <name evidence="2" type="ORF">BDW59DRAFT_156298</name>
</gene>
<protein>
    <submittedName>
        <fullName evidence="2">Uncharacterized protein</fullName>
    </submittedName>
</protein>
<feature type="transmembrane region" description="Helical" evidence="1">
    <location>
        <begin position="102"/>
        <end position="127"/>
    </location>
</feature>
<feature type="transmembrane region" description="Helical" evidence="1">
    <location>
        <begin position="273"/>
        <end position="290"/>
    </location>
</feature>